<dbReference type="PANTHER" id="PTHR42852:SF13">
    <property type="entry name" value="PROTEIN DIPZ"/>
    <property type="match status" value="1"/>
</dbReference>
<dbReference type="Pfam" id="PF08534">
    <property type="entry name" value="Redoxin"/>
    <property type="match status" value="1"/>
</dbReference>
<dbReference type="SUPFAM" id="SSF52833">
    <property type="entry name" value="Thioredoxin-like"/>
    <property type="match status" value="1"/>
</dbReference>
<accession>A0A2M9FVT5</accession>
<protein>
    <recommendedName>
        <fullName evidence="5">Thioredoxin domain-containing protein</fullName>
    </recommendedName>
</protein>
<feature type="domain" description="Thioredoxin" evidence="5">
    <location>
        <begin position="27"/>
        <end position="178"/>
    </location>
</feature>
<feature type="chain" id="PRO_5014624535" description="Thioredoxin domain-containing protein" evidence="4">
    <location>
        <begin position="24"/>
        <end position="178"/>
    </location>
</feature>
<dbReference type="OrthoDB" id="9799347at2"/>
<dbReference type="AlphaFoldDB" id="A0A2M9FVT5"/>
<keyword evidence="2" id="KW-0201">Cytochrome c-type biogenesis</keyword>
<dbReference type="InterPro" id="IPR013740">
    <property type="entry name" value="Redoxin"/>
</dbReference>
<dbReference type="PROSITE" id="PS00194">
    <property type="entry name" value="THIOREDOXIN_1"/>
    <property type="match status" value="1"/>
</dbReference>
<comment type="subcellular location">
    <subcellularLocation>
        <location evidence="1">Cell envelope</location>
    </subcellularLocation>
</comment>
<dbReference type="InterPro" id="IPR006311">
    <property type="entry name" value="TAT_signal"/>
</dbReference>
<dbReference type="GO" id="GO:0017004">
    <property type="term" value="P:cytochrome complex assembly"/>
    <property type="evidence" value="ECO:0007669"/>
    <property type="project" value="UniProtKB-KW"/>
</dbReference>
<dbReference type="CDD" id="cd02966">
    <property type="entry name" value="TlpA_like_family"/>
    <property type="match status" value="1"/>
</dbReference>
<reference evidence="6 7" key="1">
    <citation type="submission" date="2017-11" db="EMBL/GenBank/DDBJ databases">
        <title>Draft genome sequence of Rhizobiales bacterium SY3-13.</title>
        <authorList>
            <person name="Sun C."/>
        </authorList>
    </citation>
    <scope>NUCLEOTIDE SEQUENCE [LARGE SCALE GENOMIC DNA]</scope>
    <source>
        <strain evidence="6 7">SY3-13</strain>
    </source>
</reference>
<dbReference type="InterPro" id="IPR013766">
    <property type="entry name" value="Thioredoxin_domain"/>
</dbReference>
<keyword evidence="4" id="KW-0732">Signal</keyword>
<name>A0A2M9FVT5_9PROT</name>
<evidence type="ECO:0000256" key="3">
    <source>
        <dbReference type="ARBA" id="ARBA00023284"/>
    </source>
</evidence>
<proteinExistence type="predicted"/>
<organism evidence="6 7">
    <name type="scientific">Minwuia thermotolerans</name>
    <dbReference type="NCBI Taxonomy" id="2056226"/>
    <lineage>
        <taxon>Bacteria</taxon>
        <taxon>Pseudomonadati</taxon>
        <taxon>Pseudomonadota</taxon>
        <taxon>Alphaproteobacteria</taxon>
        <taxon>Minwuiales</taxon>
        <taxon>Minwuiaceae</taxon>
        <taxon>Minwuia</taxon>
    </lineage>
</organism>
<dbReference type="Proteomes" id="UP000229498">
    <property type="component" value="Unassembled WGS sequence"/>
</dbReference>
<sequence length="178" mass="19663">MLSRRRFLVASTAMLAMPTAVHAEVRLPARNAVRALAGLPGIDGPALAEADIEDRPVLVTFWASWCPPCRNEFAHFNRIHDLYAGKGLLVVGVNVHEDFGGRSSPEQRARFIEQTAPRFRLVEGDGETLSTFGDVRGVPAVFLFDRNGEVTYLFVAEDGPSQTHVTYGDLRPALERLF</sequence>
<dbReference type="InterPro" id="IPR050553">
    <property type="entry name" value="Thioredoxin_ResA/DsbE_sf"/>
</dbReference>
<dbReference type="Gene3D" id="3.40.30.10">
    <property type="entry name" value="Glutaredoxin"/>
    <property type="match status" value="1"/>
</dbReference>
<evidence type="ECO:0000313" key="6">
    <source>
        <dbReference type="EMBL" id="PJK27564.1"/>
    </source>
</evidence>
<dbReference type="RefSeq" id="WP_109795277.1">
    <property type="nucleotide sequence ID" value="NZ_PHIG01000063.1"/>
</dbReference>
<evidence type="ECO:0000256" key="4">
    <source>
        <dbReference type="SAM" id="SignalP"/>
    </source>
</evidence>
<evidence type="ECO:0000256" key="1">
    <source>
        <dbReference type="ARBA" id="ARBA00004196"/>
    </source>
</evidence>
<dbReference type="PROSITE" id="PS51352">
    <property type="entry name" value="THIOREDOXIN_2"/>
    <property type="match status" value="1"/>
</dbReference>
<dbReference type="PROSITE" id="PS51318">
    <property type="entry name" value="TAT"/>
    <property type="match status" value="1"/>
</dbReference>
<evidence type="ECO:0000256" key="2">
    <source>
        <dbReference type="ARBA" id="ARBA00022748"/>
    </source>
</evidence>
<gene>
    <name evidence="6" type="ORF">CVT23_21885</name>
</gene>
<dbReference type="GO" id="GO:0030313">
    <property type="term" value="C:cell envelope"/>
    <property type="evidence" value="ECO:0007669"/>
    <property type="project" value="UniProtKB-SubCell"/>
</dbReference>
<keyword evidence="7" id="KW-1185">Reference proteome</keyword>
<keyword evidence="3" id="KW-0676">Redox-active center</keyword>
<comment type="caution">
    <text evidence="6">The sequence shown here is derived from an EMBL/GenBank/DDBJ whole genome shotgun (WGS) entry which is preliminary data.</text>
</comment>
<evidence type="ECO:0000313" key="7">
    <source>
        <dbReference type="Proteomes" id="UP000229498"/>
    </source>
</evidence>
<dbReference type="PANTHER" id="PTHR42852">
    <property type="entry name" value="THIOL:DISULFIDE INTERCHANGE PROTEIN DSBE"/>
    <property type="match status" value="1"/>
</dbReference>
<dbReference type="EMBL" id="PHIG01000063">
    <property type="protein sequence ID" value="PJK27564.1"/>
    <property type="molecule type" value="Genomic_DNA"/>
</dbReference>
<dbReference type="GO" id="GO:0015036">
    <property type="term" value="F:disulfide oxidoreductase activity"/>
    <property type="evidence" value="ECO:0007669"/>
    <property type="project" value="UniProtKB-ARBA"/>
</dbReference>
<dbReference type="InterPro" id="IPR036249">
    <property type="entry name" value="Thioredoxin-like_sf"/>
</dbReference>
<evidence type="ECO:0000259" key="5">
    <source>
        <dbReference type="PROSITE" id="PS51352"/>
    </source>
</evidence>
<dbReference type="InterPro" id="IPR017937">
    <property type="entry name" value="Thioredoxin_CS"/>
</dbReference>
<feature type="signal peptide" evidence="4">
    <location>
        <begin position="1"/>
        <end position="23"/>
    </location>
</feature>